<reference evidence="1" key="1">
    <citation type="journal article" date="2014" name="Int. J. Syst. Evol. Microbiol.">
        <title>Complete genome sequence of Corynebacterium casei LMG S-19264T (=DSM 44701T), isolated from a smear-ripened cheese.</title>
        <authorList>
            <consortium name="US DOE Joint Genome Institute (JGI-PGF)"/>
            <person name="Walter F."/>
            <person name="Albersmeier A."/>
            <person name="Kalinowski J."/>
            <person name="Ruckert C."/>
        </authorList>
    </citation>
    <scope>NUCLEOTIDE SEQUENCE</scope>
    <source>
        <strain evidence="1">CGMCC 1.12919</strain>
    </source>
</reference>
<dbReference type="Proteomes" id="UP000637002">
    <property type="component" value="Unassembled WGS sequence"/>
</dbReference>
<dbReference type="AlphaFoldDB" id="A0A916U6D6"/>
<dbReference type="InterPro" id="IPR011660">
    <property type="entry name" value="VapB-like"/>
</dbReference>
<dbReference type="Pfam" id="PF07704">
    <property type="entry name" value="PSK_trans_fac"/>
    <property type="match status" value="1"/>
</dbReference>
<gene>
    <name evidence="1" type="ORF">GCM10010994_20750</name>
</gene>
<dbReference type="EMBL" id="BMGG01000003">
    <property type="protein sequence ID" value="GGC61982.1"/>
    <property type="molecule type" value="Genomic_DNA"/>
</dbReference>
<dbReference type="RefSeq" id="WP_188609068.1">
    <property type="nucleotide sequence ID" value="NZ_BMGG01000003.1"/>
</dbReference>
<reference evidence="1" key="2">
    <citation type="submission" date="2020-09" db="EMBL/GenBank/DDBJ databases">
        <authorList>
            <person name="Sun Q."/>
            <person name="Zhou Y."/>
        </authorList>
    </citation>
    <scope>NUCLEOTIDE SEQUENCE</scope>
    <source>
        <strain evidence="1">CGMCC 1.12919</strain>
    </source>
</reference>
<organism evidence="1 2">
    <name type="scientific">Chelatococcus reniformis</name>
    <dbReference type="NCBI Taxonomy" id="1494448"/>
    <lineage>
        <taxon>Bacteria</taxon>
        <taxon>Pseudomonadati</taxon>
        <taxon>Pseudomonadota</taxon>
        <taxon>Alphaproteobacteria</taxon>
        <taxon>Hyphomicrobiales</taxon>
        <taxon>Chelatococcaceae</taxon>
        <taxon>Chelatococcus</taxon>
    </lineage>
</organism>
<sequence length="90" mass="10219">MALNIKSTETERLAREVAELTGDTITEAVRKALELRLAQARAERDVEIARKRQLVGRVQDNVARKLAGRTVDVGTKDFDRLWDERREGEG</sequence>
<protein>
    <recommendedName>
        <fullName evidence="3">Transcription factor</fullName>
    </recommendedName>
</protein>
<accession>A0A916U6D6</accession>
<proteinExistence type="predicted"/>
<name>A0A916U6D6_9HYPH</name>
<evidence type="ECO:0008006" key="3">
    <source>
        <dbReference type="Google" id="ProtNLM"/>
    </source>
</evidence>
<comment type="caution">
    <text evidence="1">The sequence shown here is derived from an EMBL/GenBank/DDBJ whole genome shotgun (WGS) entry which is preliminary data.</text>
</comment>
<evidence type="ECO:0000313" key="2">
    <source>
        <dbReference type="Proteomes" id="UP000637002"/>
    </source>
</evidence>
<keyword evidence="2" id="KW-1185">Reference proteome</keyword>
<evidence type="ECO:0000313" key="1">
    <source>
        <dbReference type="EMBL" id="GGC61982.1"/>
    </source>
</evidence>